<comment type="caution">
    <text evidence="5">The sequence shown here is derived from an EMBL/GenBank/DDBJ whole genome shotgun (WGS) entry which is preliminary data.</text>
</comment>
<dbReference type="GO" id="GO:0000421">
    <property type="term" value="C:autophagosome membrane"/>
    <property type="evidence" value="ECO:0007669"/>
    <property type="project" value="TreeGrafter"/>
</dbReference>
<feature type="coiled-coil region" evidence="2">
    <location>
        <begin position="134"/>
        <end position="218"/>
    </location>
</feature>
<gene>
    <name evidence="5" type="ORF">GGX14DRAFT_640858</name>
</gene>
<dbReference type="GO" id="GO:0000045">
    <property type="term" value="P:autophagosome assembly"/>
    <property type="evidence" value="ECO:0007669"/>
    <property type="project" value="InterPro"/>
</dbReference>
<dbReference type="PANTHER" id="PTHR19878">
    <property type="entry name" value="AUTOPHAGY PROTEIN 16-LIKE"/>
    <property type="match status" value="1"/>
</dbReference>
<dbReference type="PANTHER" id="PTHR19878:SF8">
    <property type="entry name" value="AUTOPHAGY-RELATED 16, ISOFORM F"/>
    <property type="match status" value="1"/>
</dbReference>
<dbReference type="GO" id="GO:0034274">
    <property type="term" value="C:Atg12-Atg5-Atg16 complex"/>
    <property type="evidence" value="ECO:0007669"/>
    <property type="project" value="TreeGrafter"/>
</dbReference>
<comment type="similarity">
    <text evidence="1">Belongs to the ATG16 family.</text>
</comment>
<evidence type="ECO:0000313" key="6">
    <source>
        <dbReference type="Proteomes" id="UP001219525"/>
    </source>
</evidence>
<sequence length="281" mass="31397">MPWTLAEPAWQEILRARLAERNARESAFAPVIEQYRKLAQQAKLLKERNASLLRAVGSVRTPGTPGTSSGPPAGGEDNPVRAAYMASLESQISSLRDELATVYKTQGQNAQRLLAMNETLREKEELSRVDTENLRKYRDDIAVLRRKVDQHNELMAEKDRTVQILHDEISTLQLELGQIEERNQTLTKDNAKLLQRWLDTKQAEANKMNEANEFYENMRSRHQTVLTWRDGSTDDAANGADSASQSSVSGNGEEEGEEQPTQRKDGTPSPAAKGVDLTPNG</sequence>
<reference evidence="5" key="1">
    <citation type="submission" date="2023-03" db="EMBL/GenBank/DDBJ databases">
        <title>Massive genome expansion in bonnet fungi (Mycena s.s.) driven by repeated elements and novel gene families across ecological guilds.</title>
        <authorList>
            <consortium name="Lawrence Berkeley National Laboratory"/>
            <person name="Harder C.B."/>
            <person name="Miyauchi S."/>
            <person name="Viragh M."/>
            <person name="Kuo A."/>
            <person name="Thoen E."/>
            <person name="Andreopoulos B."/>
            <person name="Lu D."/>
            <person name="Skrede I."/>
            <person name="Drula E."/>
            <person name="Henrissat B."/>
            <person name="Morin E."/>
            <person name="Kohler A."/>
            <person name="Barry K."/>
            <person name="LaButti K."/>
            <person name="Morin E."/>
            <person name="Salamov A."/>
            <person name="Lipzen A."/>
            <person name="Mereny Z."/>
            <person name="Hegedus B."/>
            <person name="Baldrian P."/>
            <person name="Stursova M."/>
            <person name="Weitz H."/>
            <person name="Taylor A."/>
            <person name="Grigoriev I.V."/>
            <person name="Nagy L.G."/>
            <person name="Martin F."/>
            <person name="Kauserud H."/>
        </authorList>
    </citation>
    <scope>NUCLEOTIDE SEQUENCE</scope>
    <source>
        <strain evidence="5">9144</strain>
    </source>
</reference>
<proteinExistence type="inferred from homology"/>
<evidence type="ECO:0000256" key="2">
    <source>
        <dbReference type="SAM" id="Coils"/>
    </source>
</evidence>
<protein>
    <submittedName>
        <fullName evidence="5">ATG16-domain-containing protein</fullName>
    </submittedName>
</protein>
<evidence type="ECO:0000256" key="3">
    <source>
        <dbReference type="SAM" id="MobiDB-lite"/>
    </source>
</evidence>
<name>A0AAD7E334_9AGAR</name>
<keyword evidence="6" id="KW-1185">Reference proteome</keyword>
<evidence type="ECO:0000256" key="1">
    <source>
        <dbReference type="ARBA" id="ARBA00005331"/>
    </source>
</evidence>
<dbReference type="EMBL" id="JARJCW010000004">
    <property type="protein sequence ID" value="KAJ7225766.1"/>
    <property type="molecule type" value="Genomic_DNA"/>
</dbReference>
<feature type="compositionally biased region" description="Low complexity" evidence="3">
    <location>
        <begin position="57"/>
        <end position="75"/>
    </location>
</feature>
<feature type="domain" description="Autophagy-related protein 16" evidence="4">
    <location>
        <begin position="15"/>
        <end position="209"/>
    </location>
</feature>
<accession>A0AAD7E334</accession>
<evidence type="ECO:0000259" key="4">
    <source>
        <dbReference type="Pfam" id="PF08614"/>
    </source>
</evidence>
<dbReference type="InterPro" id="IPR013923">
    <property type="entry name" value="Autophagy-rel_prot_16_dom"/>
</dbReference>
<keyword evidence="2" id="KW-0175">Coiled coil</keyword>
<evidence type="ECO:0000313" key="5">
    <source>
        <dbReference type="EMBL" id="KAJ7225766.1"/>
    </source>
</evidence>
<dbReference type="Pfam" id="PF08614">
    <property type="entry name" value="ATG16"/>
    <property type="match status" value="1"/>
</dbReference>
<feature type="region of interest" description="Disordered" evidence="3">
    <location>
        <begin position="56"/>
        <end position="78"/>
    </location>
</feature>
<dbReference type="GO" id="GO:0043495">
    <property type="term" value="F:protein-membrane adaptor activity"/>
    <property type="evidence" value="ECO:0007669"/>
    <property type="project" value="TreeGrafter"/>
</dbReference>
<dbReference type="InterPro" id="IPR045160">
    <property type="entry name" value="ATG16"/>
</dbReference>
<organism evidence="5 6">
    <name type="scientific">Mycena pura</name>
    <dbReference type="NCBI Taxonomy" id="153505"/>
    <lineage>
        <taxon>Eukaryota</taxon>
        <taxon>Fungi</taxon>
        <taxon>Dikarya</taxon>
        <taxon>Basidiomycota</taxon>
        <taxon>Agaricomycotina</taxon>
        <taxon>Agaricomycetes</taxon>
        <taxon>Agaricomycetidae</taxon>
        <taxon>Agaricales</taxon>
        <taxon>Marasmiineae</taxon>
        <taxon>Mycenaceae</taxon>
        <taxon>Mycena</taxon>
    </lineage>
</organism>
<dbReference type="Gene3D" id="1.20.5.170">
    <property type="match status" value="1"/>
</dbReference>
<dbReference type="Proteomes" id="UP001219525">
    <property type="component" value="Unassembled WGS sequence"/>
</dbReference>
<dbReference type="CDD" id="cd22887">
    <property type="entry name" value="Atg16_CCD"/>
    <property type="match status" value="1"/>
</dbReference>
<dbReference type="GO" id="GO:0034045">
    <property type="term" value="C:phagophore assembly site membrane"/>
    <property type="evidence" value="ECO:0007669"/>
    <property type="project" value="TreeGrafter"/>
</dbReference>
<feature type="compositionally biased region" description="Polar residues" evidence="3">
    <location>
        <begin position="241"/>
        <end position="250"/>
    </location>
</feature>
<feature type="region of interest" description="Disordered" evidence="3">
    <location>
        <begin position="231"/>
        <end position="281"/>
    </location>
</feature>
<dbReference type="AlphaFoldDB" id="A0AAD7E334"/>